<sequence length="199" mass="22651">MARINLLPWRENLRQERQRNFMIALGATAALAVLLVFLGSHLVERQIDGQEARNRYLENEIRALDRDIASIEQLEATRDNLLARKNVIERLQENRSMMVHLFNSLAQTVPEGIRLSSVKQAGEQLTIEGTTQSETRVSDYMRNIESAEWLHEPDLRIIEAIEEEDGGGREPFRFELRARVASPNAVEQEAAAAAMDEEA</sequence>
<dbReference type="GO" id="GO:0043107">
    <property type="term" value="P:type IV pilus-dependent motility"/>
    <property type="evidence" value="ECO:0007669"/>
    <property type="project" value="TreeGrafter"/>
</dbReference>
<dbReference type="Proteomes" id="UP000260351">
    <property type="component" value="Unassembled WGS sequence"/>
</dbReference>
<name>A0A3E1K9S6_9GAMM</name>
<accession>A0A3E1K9S6</accession>
<dbReference type="PANTHER" id="PTHR40278:SF2">
    <property type="entry name" value="TYPE IV PILUS INNER MEMBRANE COMPONENT PILN"/>
    <property type="match status" value="1"/>
</dbReference>
<evidence type="ECO:0000313" key="3">
    <source>
        <dbReference type="EMBL" id="RFF30980.1"/>
    </source>
</evidence>
<dbReference type="EMBL" id="QUZK01000025">
    <property type="protein sequence ID" value="RFF30980.1"/>
    <property type="molecule type" value="Genomic_DNA"/>
</dbReference>
<dbReference type="RefSeq" id="WP_116650217.1">
    <property type="nucleotide sequence ID" value="NZ_QUZK01000025.1"/>
</dbReference>
<keyword evidence="2" id="KW-0812">Transmembrane</keyword>
<reference evidence="3 4" key="1">
    <citation type="submission" date="2018-08" db="EMBL/GenBank/DDBJ databases">
        <title>Wenzhouxiangella salilacus sp. nov., a novel bacterium isolated from a saline lake in Xinjiang Province, China.</title>
        <authorList>
            <person name="Han S."/>
        </authorList>
    </citation>
    <scope>NUCLEOTIDE SEQUENCE [LARGE SCALE GENOMIC DNA]</scope>
    <source>
        <strain evidence="3 4">XDB06</strain>
    </source>
</reference>
<dbReference type="InterPro" id="IPR052534">
    <property type="entry name" value="Extracell_DNA_Util/SecSys_Comp"/>
</dbReference>
<keyword evidence="1" id="KW-0175">Coiled coil</keyword>
<dbReference type="InterPro" id="IPR007813">
    <property type="entry name" value="PilN"/>
</dbReference>
<dbReference type="AlphaFoldDB" id="A0A3E1K9S6"/>
<dbReference type="Pfam" id="PF05137">
    <property type="entry name" value="PilN"/>
    <property type="match status" value="1"/>
</dbReference>
<protein>
    <submittedName>
        <fullName evidence="3">Fimbrial protein</fullName>
    </submittedName>
</protein>
<evidence type="ECO:0000256" key="1">
    <source>
        <dbReference type="SAM" id="Coils"/>
    </source>
</evidence>
<dbReference type="PANTHER" id="PTHR40278">
    <property type="entry name" value="DNA UTILIZATION PROTEIN HOFN"/>
    <property type="match status" value="1"/>
</dbReference>
<evidence type="ECO:0000256" key="2">
    <source>
        <dbReference type="SAM" id="Phobius"/>
    </source>
</evidence>
<organism evidence="3 4">
    <name type="scientific">Wenzhouxiangella sediminis</name>
    <dbReference type="NCBI Taxonomy" id="1792836"/>
    <lineage>
        <taxon>Bacteria</taxon>
        <taxon>Pseudomonadati</taxon>
        <taxon>Pseudomonadota</taxon>
        <taxon>Gammaproteobacteria</taxon>
        <taxon>Chromatiales</taxon>
        <taxon>Wenzhouxiangellaceae</taxon>
        <taxon>Wenzhouxiangella</taxon>
    </lineage>
</organism>
<keyword evidence="2" id="KW-0472">Membrane</keyword>
<feature type="transmembrane region" description="Helical" evidence="2">
    <location>
        <begin position="21"/>
        <end position="43"/>
    </location>
</feature>
<gene>
    <name evidence="3" type="ORF">DZC52_05970</name>
</gene>
<feature type="coiled-coil region" evidence="1">
    <location>
        <begin position="47"/>
        <end position="94"/>
    </location>
</feature>
<dbReference type="GO" id="GO:0043683">
    <property type="term" value="P:type IV pilus assembly"/>
    <property type="evidence" value="ECO:0007669"/>
    <property type="project" value="TreeGrafter"/>
</dbReference>
<evidence type="ECO:0000313" key="4">
    <source>
        <dbReference type="Proteomes" id="UP000260351"/>
    </source>
</evidence>
<proteinExistence type="predicted"/>
<comment type="caution">
    <text evidence="3">The sequence shown here is derived from an EMBL/GenBank/DDBJ whole genome shotgun (WGS) entry which is preliminary data.</text>
</comment>
<keyword evidence="2" id="KW-1133">Transmembrane helix</keyword>
<keyword evidence="4" id="KW-1185">Reference proteome</keyword>
<dbReference type="OrthoDB" id="5296173at2"/>